<gene>
    <name evidence="3" type="primary">LOC125778647</name>
</gene>
<organism evidence="2 3">
    <name type="scientific">Bactrocera dorsalis</name>
    <name type="common">Oriental fruit fly</name>
    <name type="synonym">Dacus dorsalis</name>
    <dbReference type="NCBI Taxonomy" id="27457"/>
    <lineage>
        <taxon>Eukaryota</taxon>
        <taxon>Metazoa</taxon>
        <taxon>Ecdysozoa</taxon>
        <taxon>Arthropoda</taxon>
        <taxon>Hexapoda</taxon>
        <taxon>Insecta</taxon>
        <taxon>Pterygota</taxon>
        <taxon>Neoptera</taxon>
        <taxon>Endopterygota</taxon>
        <taxon>Diptera</taxon>
        <taxon>Brachycera</taxon>
        <taxon>Muscomorpha</taxon>
        <taxon>Tephritoidea</taxon>
        <taxon>Tephritidae</taxon>
        <taxon>Bactrocera</taxon>
        <taxon>Bactrocera</taxon>
    </lineage>
</organism>
<feature type="non-terminal residue" evidence="3">
    <location>
        <position position="240"/>
    </location>
</feature>
<reference evidence="3" key="1">
    <citation type="submission" date="2025-08" db="UniProtKB">
        <authorList>
            <consortium name="RefSeq"/>
        </authorList>
    </citation>
    <scope>IDENTIFICATION</scope>
</reference>
<keyword evidence="3" id="KW-0255">Endonuclease</keyword>
<feature type="compositionally biased region" description="Basic residues" evidence="1">
    <location>
        <begin position="97"/>
        <end position="115"/>
    </location>
</feature>
<protein>
    <submittedName>
        <fullName evidence="3">Structure-specific endonuclease subunit SLX4</fullName>
    </submittedName>
</protein>
<proteinExistence type="predicted"/>
<accession>A0ABM3JVT3</accession>
<keyword evidence="3" id="KW-0378">Hydrolase</keyword>
<feature type="region of interest" description="Disordered" evidence="1">
    <location>
        <begin position="97"/>
        <end position="119"/>
    </location>
</feature>
<dbReference type="RefSeq" id="XP_049313342.1">
    <property type="nucleotide sequence ID" value="XM_049457385.1"/>
</dbReference>
<sequence>MLSKYFKAPKVNEVIQGNESKSNEVVHLESACSIRDLINTEQDHLQAINHQSETQLKTNGRKRTSLRKFILTEETNPYQCSKDNNEDNFEVPVKKTKIRTNLKRKNNSSRNKRSSRGQQNIKTLLMRNEVMFSEITSQQCRLDNFSADEIHLALALSKSQVETHASSNFDFADQKVENNQVNLESVQNILGQYGFRPCGLEAYNSLSTALLPGSNRRGRNKWINKYTSLTLRDSKLQAKK</sequence>
<dbReference type="GO" id="GO:0004519">
    <property type="term" value="F:endonuclease activity"/>
    <property type="evidence" value="ECO:0007669"/>
    <property type="project" value="UniProtKB-KW"/>
</dbReference>
<keyword evidence="3" id="KW-0540">Nuclease</keyword>
<name>A0ABM3JVT3_BACDO</name>
<keyword evidence="2" id="KW-1185">Reference proteome</keyword>
<dbReference type="GeneID" id="125778647"/>
<evidence type="ECO:0000256" key="1">
    <source>
        <dbReference type="SAM" id="MobiDB-lite"/>
    </source>
</evidence>
<dbReference type="Proteomes" id="UP001652620">
    <property type="component" value="Chromosome 5"/>
</dbReference>
<evidence type="ECO:0000313" key="2">
    <source>
        <dbReference type="Proteomes" id="UP001652620"/>
    </source>
</evidence>
<evidence type="ECO:0000313" key="3">
    <source>
        <dbReference type="RefSeq" id="XP_049313342.1"/>
    </source>
</evidence>